<proteinExistence type="predicted"/>
<protein>
    <submittedName>
        <fullName evidence="1">Uncharacterized protein</fullName>
    </submittedName>
</protein>
<name>X0VSA2_9ZZZZ</name>
<dbReference type="AlphaFoldDB" id="X0VSA2"/>
<evidence type="ECO:0000313" key="1">
    <source>
        <dbReference type="EMBL" id="GAG13992.1"/>
    </source>
</evidence>
<sequence length="156" mass="19480">YWNFDYQYLEKQKFFDILFNIGNLSYYWIKYRSIDSEYLKFLNTFKNEIDIDSDLYPLTKFCYSFFYDLIQNLETTERIKKCEYCHDYFPYKKNKKYCSLKSERKTCGKRARNKEYYQRHKKEIKPKARKLMKEQRECYKNIAKNNKNPTETFSKN</sequence>
<organism evidence="1">
    <name type="scientific">marine sediment metagenome</name>
    <dbReference type="NCBI Taxonomy" id="412755"/>
    <lineage>
        <taxon>unclassified sequences</taxon>
        <taxon>metagenomes</taxon>
        <taxon>ecological metagenomes</taxon>
    </lineage>
</organism>
<feature type="non-terminal residue" evidence="1">
    <location>
        <position position="1"/>
    </location>
</feature>
<comment type="caution">
    <text evidence="1">The sequence shown here is derived from an EMBL/GenBank/DDBJ whole genome shotgun (WGS) entry which is preliminary data.</text>
</comment>
<accession>X0VSA2</accession>
<gene>
    <name evidence="1" type="ORF">S01H1_34137</name>
</gene>
<dbReference type="EMBL" id="BARS01021231">
    <property type="protein sequence ID" value="GAG13992.1"/>
    <property type="molecule type" value="Genomic_DNA"/>
</dbReference>
<reference evidence="1" key="1">
    <citation type="journal article" date="2014" name="Front. Microbiol.">
        <title>High frequency of phylogenetically diverse reductive dehalogenase-homologous genes in deep subseafloor sedimentary metagenomes.</title>
        <authorList>
            <person name="Kawai M."/>
            <person name="Futagami T."/>
            <person name="Toyoda A."/>
            <person name="Takaki Y."/>
            <person name="Nishi S."/>
            <person name="Hori S."/>
            <person name="Arai W."/>
            <person name="Tsubouchi T."/>
            <person name="Morono Y."/>
            <person name="Uchiyama I."/>
            <person name="Ito T."/>
            <person name="Fujiyama A."/>
            <person name="Inagaki F."/>
            <person name="Takami H."/>
        </authorList>
    </citation>
    <scope>NUCLEOTIDE SEQUENCE</scope>
    <source>
        <strain evidence="1">Expedition CK06-06</strain>
    </source>
</reference>